<sequence>MMCPFILFKTADVKPIKNELDGASTQDGTERGIMREETSWPAVGCSFFATLMSIGFCASVDVSTERMKLIETQFLIQASAQRHIERVVLKWEEMEQLKRLADPFACGSPALWNAEAD</sequence>
<dbReference type="EMBL" id="JAINUF010000006">
    <property type="protein sequence ID" value="KAJ8355739.1"/>
    <property type="molecule type" value="Genomic_DNA"/>
</dbReference>
<dbReference type="Proteomes" id="UP001152622">
    <property type="component" value="Chromosome 6"/>
</dbReference>
<organism evidence="1 2">
    <name type="scientific">Synaphobranchus kaupii</name>
    <name type="common">Kaup's arrowtooth eel</name>
    <dbReference type="NCBI Taxonomy" id="118154"/>
    <lineage>
        <taxon>Eukaryota</taxon>
        <taxon>Metazoa</taxon>
        <taxon>Chordata</taxon>
        <taxon>Craniata</taxon>
        <taxon>Vertebrata</taxon>
        <taxon>Euteleostomi</taxon>
        <taxon>Actinopterygii</taxon>
        <taxon>Neopterygii</taxon>
        <taxon>Teleostei</taxon>
        <taxon>Anguilliformes</taxon>
        <taxon>Synaphobranchidae</taxon>
        <taxon>Synaphobranchus</taxon>
    </lineage>
</organism>
<evidence type="ECO:0000313" key="2">
    <source>
        <dbReference type="Proteomes" id="UP001152622"/>
    </source>
</evidence>
<protein>
    <submittedName>
        <fullName evidence="1">Uncharacterized protein</fullName>
    </submittedName>
</protein>
<reference evidence="1" key="1">
    <citation type="journal article" date="2023" name="Science">
        <title>Genome structures resolve the early diversification of teleost fishes.</title>
        <authorList>
            <person name="Parey E."/>
            <person name="Louis A."/>
            <person name="Montfort J."/>
            <person name="Bouchez O."/>
            <person name="Roques C."/>
            <person name="Iampietro C."/>
            <person name="Lluch J."/>
            <person name="Castinel A."/>
            <person name="Donnadieu C."/>
            <person name="Desvignes T."/>
            <person name="Floi Bucao C."/>
            <person name="Jouanno E."/>
            <person name="Wen M."/>
            <person name="Mejri S."/>
            <person name="Dirks R."/>
            <person name="Jansen H."/>
            <person name="Henkel C."/>
            <person name="Chen W.J."/>
            <person name="Zahm M."/>
            <person name="Cabau C."/>
            <person name="Klopp C."/>
            <person name="Thompson A.W."/>
            <person name="Robinson-Rechavi M."/>
            <person name="Braasch I."/>
            <person name="Lecointre G."/>
            <person name="Bobe J."/>
            <person name="Postlethwait J.H."/>
            <person name="Berthelot C."/>
            <person name="Roest Crollius H."/>
            <person name="Guiguen Y."/>
        </authorList>
    </citation>
    <scope>NUCLEOTIDE SEQUENCE</scope>
    <source>
        <strain evidence="1">WJC10195</strain>
    </source>
</reference>
<gene>
    <name evidence="1" type="ORF">SKAU_G00185330</name>
</gene>
<dbReference type="AlphaFoldDB" id="A0A9Q1FCL4"/>
<accession>A0A9Q1FCL4</accession>
<name>A0A9Q1FCL4_SYNKA</name>
<comment type="caution">
    <text evidence="1">The sequence shown here is derived from an EMBL/GenBank/DDBJ whole genome shotgun (WGS) entry which is preliminary data.</text>
</comment>
<keyword evidence="2" id="KW-1185">Reference proteome</keyword>
<evidence type="ECO:0000313" key="1">
    <source>
        <dbReference type="EMBL" id="KAJ8355739.1"/>
    </source>
</evidence>
<proteinExistence type="predicted"/>